<evidence type="ECO:0000256" key="1">
    <source>
        <dbReference type="SAM" id="Phobius"/>
    </source>
</evidence>
<reference evidence="2 3" key="1">
    <citation type="submission" date="2016-11" db="EMBL/GenBank/DDBJ databases">
        <authorList>
            <person name="Jaros S."/>
            <person name="Januszkiewicz K."/>
            <person name="Wedrychowicz H."/>
        </authorList>
    </citation>
    <scope>NUCLEOTIDE SEQUENCE [LARGE SCALE GENOMIC DNA]</scope>
    <source>
        <strain evidence="2 3">DSM 21758</strain>
    </source>
</reference>
<keyword evidence="1" id="KW-0472">Membrane</keyword>
<dbReference type="Proteomes" id="UP000184310">
    <property type="component" value="Unassembled WGS sequence"/>
</dbReference>
<evidence type="ECO:0000313" key="2">
    <source>
        <dbReference type="EMBL" id="SHK49938.1"/>
    </source>
</evidence>
<gene>
    <name evidence="2" type="ORF">SAMN02745163_03925</name>
</gene>
<protein>
    <submittedName>
        <fullName evidence="2">Uncharacterized protein</fullName>
    </submittedName>
</protein>
<dbReference type="EMBL" id="FQZB01000018">
    <property type="protein sequence ID" value="SHK49938.1"/>
    <property type="molecule type" value="Genomic_DNA"/>
</dbReference>
<name>A0A1M6SZF4_9CLOT</name>
<evidence type="ECO:0000313" key="3">
    <source>
        <dbReference type="Proteomes" id="UP000184310"/>
    </source>
</evidence>
<feature type="transmembrane region" description="Helical" evidence="1">
    <location>
        <begin position="6"/>
        <end position="25"/>
    </location>
</feature>
<dbReference type="OrthoDB" id="2969827at2"/>
<keyword evidence="1" id="KW-1133">Transmembrane helix</keyword>
<dbReference type="AlphaFoldDB" id="A0A1M6SZF4"/>
<proteinExistence type="predicted"/>
<keyword evidence="1" id="KW-0812">Transmembrane</keyword>
<dbReference type="RefSeq" id="WP_084109040.1">
    <property type="nucleotide sequence ID" value="NZ_FQZB01000018.1"/>
</dbReference>
<keyword evidence="3" id="KW-1185">Reference proteome</keyword>
<accession>A0A1M6SZF4</accession>
<sequence>MEELLILLIMISGGLLIYFTVYRHYRKGNIVLELDDRYVKQSEKMNAVIEHLTKEGYRCEKIDNYFMLLNGKRHKVYDTNLSYGLVPVQQLVIERQEQ</sequence>
<organism evidence="2 3">
    <name type="scientific">Clostridium cavendishii DSM 21758</name>
    <dbReference type="NCBI Taxonomy" id="1121302"/>
    <lineage>
        <taxon>Bacteria</taxon>
        <taxon>Bacillati</taxon>
        <taxon>Bacillota</taxon>
        <taxon>Clostridia</taxon>
        <taxon>Eubacteriales</taxon>
        <taxon>Clostridiaceae</taxon>
        <taxon>Clostridium</taxon>
    </lineage>
</organism>